<dbReference type="CDD" id="cd07377">
    <property type="entry name" value="WHTH_GntR"/>
    <property type="match status" value="1"/>
</dbReference>
<dbReference type="GO" id="GO:0003677">
    <property type="term" value="F:DNA binding"/>
    <property type="evidence" value="ECO:0007669"/>
    <property type="project" value="UniProtKB-KW"/>
</dbReference>
<evidence type="ECO:0000313" key="7">
    <source>
        <dbReference type="EMBL" id="EJC84695.1"/>
    </source>
</evidence>
<keyword evidence="1" id="KW-0805">Transcription regulation</keyword>
<evidence type="ECO:0000256" key="4">
    <source>
        <dbReference type="SAM" id="MobiDB-lite"/>
    </source>
</evidence>
<dbReference type="InterPro" id="IPR000524">
    <property type="entry name" value="Tscrpt_reg_HTH_GntR"/>
</dbReference>
<gene>
    <name evidence="6" type="ORF">Rleg4DRAFT_5491</name>
    <name evidence="7" type="ORF">Rleg4DRAFT_6530</name>
</gene>
<accession>J0L0P2</accession>
<keyword evidence="2" id="KW-0238">DNA-binding</keyword>
<protein>
    <submittedName>
        <fullName evidence="6">Transcriptional regulator</fullName>
    </submittedName>
</protein>
<evidence type="ECO:0000256" key="2">
    <source>
        <dbReference type="ARBA" id="ARBA00023125"/>
    </source>
</evidence>
<keyword evidence="3" id="KW-0804">Transcription</keyword>
<dbReference type="AlphaFoldDB" id="J0L0P2"/>
<dbReference type="PANTHER" id="PTHR43537:SF53">
    <property type="entry name" value="HTH-TYPE TRANSCRIPTIONAL REPRESSOR NANR"/>
    <property type="match status" value="1"/>
</dbReference>
<dbReference type="InterPro" id="IPR008920">
    <property type="entry name" value="TF_FadR/GntR_C"/>
</dbReference>
<feature type="compositionally biased region" description="Low complexity" evidence="4">
    <location>
        <begin position="223"/>
        <end position="237"/>
    </location>
</feature>
<feature type="region of interest" description="Disordered" evidence="4">
    <location>
        <begin position="221"/>
        <end position="255"/>
    </location>
</feature>
<dbReference type="InterPro" id="IPR011711">
    <property type="entry name" value="GntR_C"/>
</dbReference>
<dbReference type="Proteomes" id="UP000005732">
    <property type="component" value="Unassembled WGS sequence"/>
</dbReference>
<organism evidence="6">
    <name type="scientific">Rhizobium leguminosarum bv. trifolii WSM2297</name>
    <dbReference type="NCBI Taxonomy" id="754762"/>
    <lineage>
        <taxon>Bacteria</taxon>
        <taxon>Pseudomonadati</taxon>
        <taxon>Pseudomonadota</taxon>
        <taxon>Alphaproteobacteria</taxon>
        <taxon>Hyphomicrobiales</taxon>
        <taxon>Rhizobiaceae</taxon>
        <taxon>Rhizobium/Agrobacterium group</taxon>
        <taxon>Rhizobium</taxon>
    </lineage>
</organism>
<dbReference type="Gene3D" id="1.10.10.10">
    <property type="entry name" value="Winged helix-like DNA-binding domain superfamily/Winged helix DNA-binding domain"/>
    <property type="match status" value="1"/>
</dbReference>
<dbReference type="PANTHER" id="PTHR43537">
    <property type="entry name" value="TRANSCRIPTIONAL REGULATOR, GNTR FAMILY"/>
    <property type="match status" value="1"/>
</dbReference>
<feature type="domain" description="HTH gntR-type" evidence="5">
    <location>
        <begin position="16"/>
        <end position="83"/>
    </location>
</feature>
<dbReference type="Pfam" id="PF00392">
    <property type="entry name" value="GntR"/>
    <property type="match status" value="1"/>
</dbReference>
<dbReference type="SUPFAM" id="SSF48008">
    <property type="entry name" value="GntR ligand-binding domain-like"/>
    <property type="match status" value="1"/>
</dbReference>
<dbReference type="EMBL" id="JH719393">
    <property type="protein sequence ID" value="EJC84695.1"/>
    <property type="molecule type" value="Genomic_DNA"/>
</dbReference>
<dbReference type="InterPro" id="IPR036390">
    <property type="entry name" value="WH_DNA-bd_sf"/>
</dbReference>
<dbReference type="PRINTS" id="PR00035">
    <property type="entry name" value="HTHGNTR"/>
</dbReference>
<dbReference type="InterPro" id="IPR036388">
    <property type="entry name" value="WH-like_DNA-bd_sf"/>
</dbReference>
<evidence type="ECO:0000259" key="5">
    <source>
        <dbReference type="PROSITE" id="PS50949"/>
    </source>
</evidence>
<dbReference type="EMBL" id="JH719393">
    <property type="protein sequence ID" value="EJC83714.1"/>
    <property type="molecule type" value="Genomic_DNA"/>
</dbReference>
<reference evidence="6" key="1">
    <citation type="submission" date="2012-02" db="EMBL/GenBank/DDBJ databases">
        <title>Improved High-Quality Draft Sequence of Rhizobium leguminosarum bv. trifolii WSM2297.</title>
        <authorList>
            <consortium name="US DOE Joint Genome Institute"/>
            <person name="Lucas S."/>
            <person name="Han J."/>
            <person name="Lapidus A."/>
            <person name="Cheng J.-F."/>
            <person name="Goodwin L."/>
            <person name="Pitluck S."/>
            <person name="Peters L."/>
            <person name="Ovchinnikova G."/>
            <person name="Zhang X."/>
            <person name="Detter J.C."/>
            <person name="Han C."/>
            <person name="Tapia R."/>
            <person name="Land M."/>
            <person name="Hauser L."/>
            <person name="Kyrpides N."/>
            <person name="Ivanova N."/>
            <person name="Pagani I."/>
            <person name="Brau L."/>
            <person name="Yates R."/>
            <person name="O'Hara G."/>
            <person name="Rui T."/>
            <person name="Howieson J."/>
            <person name="Reeve W."/>
            <person name="Woyke T."/>
        </authorList>
    </citation>
    <scope>NUCLEOTIDE SEQUENCE [LARGE SCALE GENOMIC DNA]</scope>
    <source>
        <strain evidence="6">WSM2297</strain>
    </source>
</reference>
<dbReference type="GO" id="GO:0003700">
    <property type="term" value="F:DNA-binding transcription factor activity"/>
    <property type="evidence" value="ECO:0007669"/>
    <property type="project" value="InterPro"/>
</dbReference>
<proteinExistence type="predicted"/>
<evidence type="ECO:0000313" key="6">
    <source>
        <dbReference type="EMBL" id="EJC83714.1"/>
    </source>
</evidence>
<evidence type="ECO:0000256" key="1">
    <source>
        <dbReference type="ARBA" id="ARBA00023015"/>
    </source>
</evidence>
<sequence length="255" mass="28389">MGLASLSCMQDSQPSEITQKTIEETIVSGILSAKIRPATRLSENQLASLFGVSRTRVREAMMRLETRGIVHVSPRRGWFVVEPSAEEAIAVYEARRVIEAGLLRSMRVLTDEGQKALDAHLNEEKSAMAAGDRQRLTYLMGDFHIRIAELSGNAVIIDILRDLTARTILISMLYQSEFHAAQSHDGHCRIFQAMQAGDFVRAAELSVEHLDEVEMGLDLTTRPDPLSELRSSLSLPPKTVSSPPRPHKPQLQRSH</sequence>
<dbReference type="SMART" id="SM00895">
    <property type="entry name" value="FCD"/>
    <property type="match status" value="1"/>
</dbReference>
<evidence type="ECO:0000256" key="3">
    <source>
        <dbReference type="ARBA" id="ARBA00023163"/>
    </source>
</evidence>
<name>J0L0P2_RHILT</name>
<dbReference type="HOGENOM" id="CLU_017584_5_0_5"/>
<dbReference type="SMART" id="SM00345">
    <property type="entry name" value="HTH_GNTR"/>
    <property type="match status" value="1"/>
</dbReference>
<feature type="compositionally biased region" description="Basic residues" evidence="4">
    <location>
        <begin position="245"/>
        <end position="255"/>
    </location>
</feature>
<dbReference type="Pfam" id="PF07729">
    <property type="entry name" value="FCD"/>
    <property type="match status" value="1"/>
</dbReference>
<dbReference type="Gene3D" id="1.20.120.530">
    <property type="entry name" value="GntR ligand-binding domain-like"/>
    <property type="match status" value="1"/>
</dbReference>
<dbReference type="PROSITE" id="PS50949">
    <property type="entry name" value="HTH_GNTR"/>
    <property type="match status" value="1"/>
</dbReference>
<dbReference type="SUPFAM" id="SSF46785">
    <property type="entry name" value="Winged helix' DNA-binding domain"/>
    <property type="match status" value="1"/>
</dbReference>